<evidence type="ECO:0000259" key="3">
    <source>
        <dbReference type="Pfam" id="PF25351"/>
    </source>
</evidence>
<dbReference type="Pfam" id="PF25351">
    <property type="entry name" value="PH_BUD3_C"/>
    <property type="match status" value="1"/>
</dbReference>
<gene>
    <name evidence="4" type="primary">BUD3</name>
    <name evidence="4" type="ORF">AWJ20_151</name>
</gene>
<evidence type="ECO:0000256" key="1">
    <source>
        <dbReference type="SAM" id="MobiDB-lite"/>
    </source>
</evidence>
<proteinExistence type="predicted"/>
<dbReference type="InterPro" id="IPR057454">
    <property type="entry name" value="Bud3_C"/>
</dbReference>
<organism evidence="4 5">
    <name type="scientific">Sugiyamaella lignohabitans</name>
    <dbReference type="NCBI Taxonomy" id="796027"/>
    <lineage>
        <taxon>Eukaryota</taxon>
        <taxon>Fungi</taxon>
        <taxon>Dikarya</taxon>
        <taxon>Ascomycota</taxon>
        <taxon>Saccharomycotina</taxon>
        <taxon>Dipodascomycetes</taxon>
        <taxon>Dipodascales</taxon>
        <taxon>Trichomonascaceae</taxon>
        <taxon>Sugiyamaella</taxon>
    </lineage>
</organism>
<sequence length="1398" mass="156595">MTSQDPLFGPILAVVYRSSQKIGNKSNISSILISSHGTSGFLNVTLDEKSRFYVACQNLPEDHRNSLVRKALAVSCLRAFATMDSFTRAKLISAEVERTPIPTSGSQFSVNSNGQYVDNKMVIFDWDETAAGSLASRFRLADGKYPREIGQAILNTGVIEPKLIQANAIDVVYEDDDQTIDNNNELVYLLGEQLEQLFDPLTEYSPEHTERLYNPPLQNESYATLSDETELVRTICEELYLLQSHMRVDLMDFLHEFLIPLRVQVLGEEEEFEANGGNEHQHQQQPSNASEGDNPDTPRKLRQGRMTIRKLNTIFPPTIDEVVRINNIFYDALQQALSFGSYEVLKACGTTIPYFYKACMRHEAATKNLSRNLNYHLAALHQRCPPATAKKYTPRRIESILQSGLHLTKIKMILDRLMKTKEWSPEEKPTVDEYYQSAVGTIDAFGKQHSVAPYERFVFTPTGKILVEVASGWPKELEYGWLNRRVVCIFDAVNVLAEDTQSRDRHAVIILFTDSLVILEPKKPIPMVSASGLHIPSVADMLMHSMINEVPLRNVPEMAVVAWSKIENVHFSEYNKSKNLSILASGDGFSCSDGVKRHLALYELIRPDYTATKIVELVAKAKITNKTQPFHLFRTTRPQLKLYSTVHELEGYVNETRKSPIAVFLNLEADKATMKAHNLAACINVQFLDTAFVKVKSLSFMEYGQEKVVHKSQFADTIASEVSYLFTLFLSSANETMIDCIVSGNQLVTNFLVNYALNPSVSLIEKQKSHATSLHKRYMVTSPRAEIPTVPAIAVAPITSTKSPVVTSPAIASPPVVSPTVVKQENSPVPVEEEILTLEPPSKIAASQEKRRVSPVQFLKQKVVKSGTTNESIQKKKSFNFLRGILGTSEPPMPVIEPLKIEQPKPVQAVNPAPQPMAGASIELTAEPSMRSVSPASISSPFSQASSPYVGYTRPQKGAQIKYKPGGNIASDDEDYEDWEDMSSDGISIVSDVTSMDNAEEQQQRDVEEWFNNISEDDGDLDSVAPEFDDMNEQNATADMTVEDDDEVKSIQLTKFLDPVLKDVYNRHARNGSYARVRDTGSNPDTSMEIGQSEHETLDTLNFEDDFSYLAGLVGDEDTKTTNLEELPTSDSRRLYPDLRDSSVIFLSSYIRSSKDSTSGSFSAGHSICSSIEVVRVKRESSWESMGTSSNSSGQQVRTMPSVSELGIPMKQSYDDLPRPSQYPARVPSSGKNSLAHSRRNPSLQMRFEFPPRPQAPPPPLPVISPSFRRMINASSVNTLQLASFTVQIDRTIQELTQLKNWSLVREFQRTKRTVMQLYEMARMPVPDVVTLARTELEIRKVVTSTVWIMLSFAEQDPARSSVYHELFGSLLEMEWLRRNKILENLGDTPSIDIWTTN</sequence>
<feature type="domain" description="Bud3 C-terminal PH" evidence="3">
    <location>
        <begin position="458"/>
        <end position="636"/>
    </location>
</feature>
<dbReference type="Pfam" id="PF12015">
    <property type="entry name" value="Bud3_N"/>
    <property type="match status" value="2"/>
</dbReference>
<protein>
    <submittedName>
        <fullName evidence="4">Bud3p</fullName>
    </submittedName>
</protein>
<feature type="domain" description="Bud3 N-terminal" evidence="2">
    <location>
        <begin position="119"/>
        <end position="172"/>
    </location>
</feature>
<dbReference type="InterPro" id="IPR021895">
    <property type="entry name" value="Bud3_N"/>
</dbReference>
<feature type="region of interest" description="Disordered" evidence="1">
    <location>
        <begin position="1210"/>
        <end position="1241"/>
    </location>
</feature>
<dbReference type="RefSeq" id="XP_018734401.1">
    <property type="nucleotide sequence ID" value="XM_018878397.1"/>
</dbReference>
<reference evidence="4 5" key="1">
    <citation type="submission" date="2016-02" db="EMBL/GenBank/DDBJ databases">
        <title>Complete genome sequence and transcriptome regulation of the pentose utilising yeast Sugiyamaella lignohabitans.</title>
        <authorList>
            <person name="Bellasio M."/>
            <person name="Peymann A."/>
            <person name="Valli M."/>
            <person name="Sipitzky M."/>
            <person name="Graf A."/>
            <person name="Sauer M."/>
            <person name="Marx H."/>
            <person name="Mattanovich D."/>
        </authorList>
    </citation>
    <scope>NUCLEOTIDE SEQUENCE [LARGE SCALE GENOMIC DNA]</scope>
    <source>
        <strain evidence="4 5">CBS 10342</strain>
    </source>
</reference>
<feature type="region of interest" description="Disordered" evidence="1">
    <location>
        <begin position="270"/>
        <end position="303"/>
    </location>
</feature>
<feature type="domain" description="Bud3 N-terminal" evidence="2">
    <location>
        <begin position="5"/>
        <end position="86"/>
    </location>
</feature>
<feature type="compositionally biased region" description="Polar residues" evidence="1">
    <location>
        <begin position="1230"/>
        <end position="1241"/>
    </location>
</feature>
<dbReference type="EMBL" id="CP014501">
    <property type="protein sequence ID" value="ANB11924.1"/>
    <property type="molecule type" value="Genomic_DNA"/>
</dbReference>
<dbReference type="OrthoDB" id="4066896at2759"/>
<dbReference type="Proteomes" id="UP000189580">
    <property type="component" value="Chromosome a"/>
</dbReference>
<dbReference type="KEGG" id="slb:AWJ20_151"/>
<accession>A0A167CNJ2</accession>
<evidence type="ECO:0000313" key="5">
    <source>
        <dbReference type="Proteomes" id="UP000189580"/>
    </source>
</evidence>
<keyword evidence="5" id="KW-1185">Reference proteome</keyword>
<evidence type="ECO:0000259" key="2">
    <source>
        <dbReference type="Pfam" id="PF12015"/>
    </source>
</evidence>
<evidence type="ECO:0000313" key="4">
    <source>
        <dbReference type="EMBL" id="ANB11924.1"/>
    </source>
</evidence>
<dbReference type="GeneID" id="30033320"/>
<name>A0A167CNJ2_9ASCO</name>